<organism evidence="1 2">
    <name type="scientific">Trametes sanguinea</name>
    <dbReference type="NCBI Taxonomy" id="158606"/>
    <lineage>
        <taxon>Eukaryota</taxon>
        <taxon>Fungi</taxon>
        <taxon>Dikarya</taxon>
        <taxon>Basidiomycota</taxon>
        <taxon>Agaricomycotina</taxon>
        <taxon>Agaricomycetes</taxon>
        <taxon>Polyporales</taxon>
        <taxon>Polyporaceae</taxon>
        <taxon>Trametes</taxon>
    </lineage>
</organism>
<proteinExistence type="predicted"/>
<accession>A0ACC1QAU3</accession>
<evidence type="ECO:0000313" key="2">
    <source>
        <dbReference type="Proteomes" id="UP001144978"/>
    </source>
</evidence>
<keyword evidence="2" id="KW-1185">Reference proteome</keyword>
<name>A0ACC1QAU3_9APHY</name>
<evidence type="ECO:0000313" key="1">
    <source>
        <dbReference type="EMBL" id="KAJ3019551.1"/>
    </source>
</evidence>
<reference evidence="1" key="1">
    <citation type="submission" date="2022-08" db="EMBL/GenBank/DDBJ databases">
        <title>Genome Sequence of Pycnoporus sanguineus.</title>
        <authorList>
            <person name="Buettner E."/>
        </authorList>
    </citation>
    <scope>NUCLEOTIDE SEQUENCE</scope>
    <source>
        <strain evidence="1">CG-C14</strain>
    </source>
</reference>
<comment type="caution">
    <text evidence="1">The sequence shown here is derived from an EMBL/GenBank/DDBJ whole genome shotgun (WGS) entry which is preliminary data.</text>
</comment>
<dbReference type="EMBL" id="JANSHE010000006">
    <property type="protein sequence ID" value="KAJ3019551.1"/>
    <property type="molecule type" value="Genomic_DNA"/>
</dbReference>
<dbReference type="Proteomes" id="UP001144978">
    <property type="component" value="Unassembled WGS sequence"/>
</dbReference>
<sequence>MFCHESSQNASPWYKAVMLDSLPATTRAAANFIVVGHGAPPMTQVFLKLGTYSTSTTMPGSPLMKIINQYPALEGSMETQRLELPSSTSWDLRPPPAKDQTYGPIVNVCMLKTNTGLLSYSN</sequence>
<protein>
    <submittedName>
        <fullName evidence="1">Uncharacterized protein</fullName>
    </submittedName>
</protein>
<gene>
    <name evidence="1" type="ORF">NUW54_g62</name>
</gene>